<keyword evidence="3" id="KW-1185">Reference proteome</keyword>
<organism evidence="2 3">
    <name type="scientific">Caerostris extrusa</name>
    <name type="common">Bark spider</name>
    <name type="synonym">Caerostris bankana</name>
    <dbReference type="NCBI Taxonomy" id="172846"/>
    <lineage>
        <taxon>Eukaryota</taxon>
        <taxon>Metazoa</taxon>
        <taxon>Ecdysozoa</taxon>
        <taxon>Arthropoda</taxon>
        <taxon>Chelicerata</taxon>
        <taxon>Arachnida</taxon>
        <taxon>Araneae</taxon>
        <taxon>Araneomorphae</taxon>
        <taxon>Entelegynae</taxon>
        <taxon>Araneoidea</taxon>
        <taxon>Araneidae</taxon>
        <taxon>Caerostris</taxon>
    </lineage>
</organism>
<sequence length="75" mass="8097">MIFKIISEFLENILKQKSKLKGLKGTSARQINLIKIKTKRFDIPESRAAVGMPPSPGTVATSEVATNGGATIRPT</sequence>
<feature type="compositionally biased region" description="Polar residues" evidence="1">
    <location>
        <begin position="58"/>
        <end position="75"/>
    </location>
</feature>
<dbReference type="AlphaFoldDB" id="A0AAV4XX36"/>
<dbReference type="Proteomes" id="UP001054945">
    <property type="component" value="Unassembled WGS sequence"/>
</dbReference>
<evidence type="ECO:0000313" key="2">
    <source>
        <dbReference type="EMBL" id="GIY99641.1"/>
    </source>
</evidence>
<proteinExistence type="predicted"/>
<protein>
    <submittedName>
        <fullName evidence="2">Uncharacterized protein</fullName>
    </submittedName>
</protein>
<reference evidence="2 3" key="1">
    <citation type="submission" date="2021-06" db="EMBL/GenBank/DDBJ databases">
        <title>Caerostris extrusa draft genome.</title>
        <authorList>
            <person name="Kono N."/>
            <person name="Arakawa K."/>
        </authorList>
    </citation>
    <scope>NUCLEOTIDE SEQUENCE [LARGE SCALE GENOMIC DNA]</scope>
</reference>
<comment type="caution">
    <text evidence="2">The sequence shown here is derived from an EMBL/GenBank/DDBJ whole genome shotgun (WGS) entry which is preliminary data.</text>
</comment>
<evidence type="ECO:0000313" key="3">
    <source>
        <dbReference type="Proteomes" id="UP001054945"/>
    </source>
</evidence>
<feature type="region of interest" description="Disordered" evidence="1">
    <location>
        <begin position="47"/>
        <end position="75"/>
    </location>
</feature>
<evidence type="ECO:0000256" key="1">
    <source>
        <dbReference type="SAM" id="MobiDB-lite"/>
    </source>
</evidence>
<name>A0AAV4XX36_CAEEX</name>
<gene>
    <name evidence="2" type="ORF">CEXT_225961</name>
</gene>
<accession>A0AAV4XX36</accession>
<dbReference type="EMBL" id="BPLR01001074">
    <property type="protein sequence ID" value="GIY99641.1"/>
    <property type="molecule type" value="Genomic_DNA"/>
</dbReference>